<organism evidence="1 2">
    <name type="scientific">Larimichthys crocea</name>
    <name type="common">Large yellow croaker</name>
    <name type="synonym">Pseudosciaena crocea</name>
    <dbReference type="NCBI Taxonomy" id="215358"/>
    <lineage>
        <taxon>Eukaryota</taxon>
        <taxon>Metazoa</taxon>
        <taxon>Chordata</taxon>
        <taxon>Craniata</taxon>
        <taxon>Vertebrata</taxon>
        <taxon>Euteleostomi</taxon>
        <taxon>Actinopterygii</taxon>
        <taxon>Neopterygii</taxon>
        <taxon>Teleostei</taxon>
        <taxon>Neoteleostei</taxon>
        <taxon>Acanthomorphata</taxon>
        <taxon>Eupercaria</taxon>
        <taxon>Sciaenidae</taxon>
        <taxon>Larimichthys</taxon>
    </lineage>
</organism>
<proteinExistence type="predicted"/>
<name>A0ACD3QVF8_LARCR</name>
<reference evidence="1" key="1">
    <citation type="submission" date="2018-11" db="EMBL/GenBank/DDBJ databases">
        <title>The sequence and de novo assembly of Larimichthys crocea genome using PacBio and Hi-C technologies.</title>
        <authorList>
            <person name="Xu P."/>
            <person name="Chen B."/>
            <person name="Zhou Z."/>
            <person name="Ke Q."/>
            <person name="Wu Y."/>
            <person name="Bai H."/>
            <person name="Pu F."/>
        </authorList>
    </citation>
    <scope>NUCLEOTIDE SEQUENCE</scope>
    <source>
        <tissue evidence="1">Muscle</tissue>
    </source>
</reference>
<keyword evidence="2" id="KW-1185">Reference proteome</keyword>
<comment type="caution">
    <text evidence="1">The sequence shown here is derived from an EMBL/GenBank/DDBJ whole genome shotgun (WGS) entry which is preliminary data.</text>
</comment>
<gene>
    <name evidence="1" type="ORF">E3U43_019456</name>
</gene>
<protein>
    <submittedName>
        <fullName evidence="1">Uncharacterized protein</fullName>
    </submittedName>
</protein>
<dbReference type="EMBL" id="CM011687">
    <property type="protein sequence ID" value="TMS10463.1"/>
    <property type="molecule type" value="Genomic_DNA"/>
</dbReference>
<dbReference type="Proteomes" id="UP000793456">
    <property type="component" value="Chromosome XIV"/>
</dbReference>
<evidence type="ECO:0000313" key="1">
    <source>
        <dbReference type="EMBL" id="TMS10463.1"/>
    </source>
</evidence>
<evidence type="ECO:0000313" key="2">
    <source>
        <dbReference type="Proteomes" id="UP000793456"/>
    </source>
</evidence>
<sequence length="682" mass="77204">MNYVCIRSLSDKENILPPDVFNKKLKTADKNGSVSRSTADRLNHYSERDEQHKIKRLKSRRERSQMRVKEASKYKSHRHHCRSKISKDLAHVHNCCHSSCHCPSRRDVLFPNVVPAAQEPSIITDSRLTGHQGLFNHEVKSIAIERLLGKQGKLEKSGQQVQEKSNATSRLSSTPPVASPLSVNDLLGADEVMPFEKKADPATKTHDDCQDEAKKISQGSDITPGQRPQQQLVLSSGSIPSSKHTSVDAAVSSKTWKTNPGMSEKRREAQVTPTVDRKHVKTLNKRVKGNRNSTLEHTPKNQKPPVHQPHGLNPTPLQLSSSHTADSFDIQYRRQDPNSLSKSVSTVAARLCDTLQFPLLTRRSLVAESREVLLKALREWHGPQLQENLLEVQRCLSFGTDRTKEVQNQEPTMVEKDELLHADAFPTVFQAITARPSRFDMQETTALKITRNRHFNSKSSPQLHHNLNQTAEWLTSPVEPSVGLLDDLLRPTRSPQLCMDFESSGVTASNHLFAPSPTSCWAEEASASPHWGNIFNRPKSKEAVMFGSFENNYINHRRAVTERSRGSQYNNDNVQPYFSYQAQLPDRHAAQPVHFPQERGRFETDRYSLAPSFSAQSHYPQQHNNFQPFSQFSHSSSCPPLRSHHTDMMHYPPSHMLERDPAPPLSSFTSSEPWSFPPMRLY</sequence>
<accession>A0ACD3QVF8</accession>